<name>A0ABR8EC23_9CYAN</name>
<accession>A0ABR8EC23</accession>
<reference evidence="1 2" key="1">
    <citation type="journal article" date="2020" name="ISME J.">
        <title>Comparative genomics reveals insights into cyanobacterial evolution and habitat adaptation.</title>
        <authorList>
            <person name="Chen M.Y."/>
            <person name="Teng W.K."/>
            <person name="Zhao L."/>
            <person name="Hu C.X."/>
            <person name="Zhou Y.K."/>
            <person name="Han B.P."/>
            <person name="Song L.R."/>
            <person name="Shu W.S."/>
        </authorList>
    </citation>
    <scope>NUCLEOTIDE SEQUENCE [LARGE SCALE GENOMIC DNA]</scope>
    <source>
        <strain evidence="1 2">FACHB-1370</strain>
    </source>
</reference>
<dbReference type="RefSeq" id="WP_054468940.1">
    <property type="nucleotide sequence ID" value="NZ_JACJSK010000012.1"/>
</dbReference>
<gene>
    <name evidence="1" type="ORF">H6G72_10735</name>
</gene>
<organism evidence="1 2">
    <name type="scientific">Planktothricoides raciborskii FACHB-1370</name>
    <dbReference type="NCBI Taxonomy" id="2949576"/>
    <lineage>
        <taxon>Bacteria</taxon>
        <taxon>Bacillati</taxon>
        <taxon>Cyanobacteriota</taxon>
        <taxon>Cyanophyceae</taxon>
        <taxon>Oscillatoriophycideae</taxon>
        <taxon>Oscillatoriales</taxon>
        <taxon>Oscillatoriaceae</taxon>
        <taxon>Planktothricoides</taxon>
    </lineage>
</organism>
<dbReference type="Proteomes" id="UP000641954">
    <property type="component" value="Unassembled WGS sequence"/>
</dbReference>
<evidence type="ECO:0000313" key="1">
    <source>
        <dbReference type="EMBL" id="MBD2544308.1"/>
    </source>
</evidence>
<evidence type="ECO:0008006" key="3">
    <source>
        <dbReference type="Google" id="ProtNLM"/>
    </source>
</evidence>
<protein>
    <recommendedName>
        <fullName evidence="3">Alpha/beta hydrolase</fullName>
    </recommendedName>
</protein>
<keyword evidence="2" id="KW-1185">Reference proteome</keyword>
<proteinExistence type="predicted"/>
<comment type="caution">
    <text evidence="1">The sequence shown here is derived from an EMBL/GenBank/DDBJ whole genome shotgun (WGS) entry which is preliminary data.</text>
</comment>
<dbReference type="EMBL" id="JACJSK010000012">
    <property type="protein sequence ID" value="MBD2544308.1"/>
    <property type="molecule type" value="Genomic_DNA"/>
</dbReference>
<evidence type="ECO:0000313" key="2">
    <source>
        <dbReference type="Proteomes" id="UP000641954"/>
    </source>
</evidence>
<sequence length="188" mass="21172">MPLIICPGYHDRALNDDFLQQCHFPSTAQILVFPAHQQPAYSPFHVSQFLQANLTPKADRPLLFISFSAGVVGAIAAAKNWQELGGNVKGFIALDGWGVPLFGKFPIHRLSHDYFTHWSSAPFGIKCLGESRDNFYADPPVDHLQLWRQPAITCGYQVMGNDDYVPRKLTTAAEFIRDLYCRYLESRG</sequence>